<reference evidence="2 3" key="1">
    <citation type="submission" date="2024-01" db="EMBL/GenBank/DDBJ databases">
        <title>The complete chloroplast genome sequence of Lithospermum erythrorhizon: insights into the phylogenetic relationship among Boraginaceae species and the maternal lineages of purple gromwells.</title>
        <authorList>
            <person name="Okada T."/>
            <person name="Watanabe K."/>
        </authorList>
    </citation>
    <scope>NUCLEOTIDE SEQUENCE [LARGE SCALE GENOMIC DNA]</scope>
</reference>
<dbReference type="AlphaFoldDB" id="A0AAV3QRC1"/>
<evidence type="ECO:0000313" key="2">
    <source>
        <dbReference type="EMBL" id="GAA0165512.1"/>
    </source>
</evidence>
<organism evidence="2 3">
    <name type="scientific">Lithospermum erythrorhizon</name>
    <name type="common">Purple gromwell</name>
    <name type="synonym">Lithospermum officinale var. erythrorhizon</name>
    <dbReference type="NCBI Taxonomy" id="34254"/>
    <lineage>
        <taxon>Eukaryota</taxon>
        <taxon>Viridiplantae</taxon>
        <taxon>Streptophyta</taxon>
        <taxon>Embryophyta</taxon>
        <taxon>Tracheophyta</taxon>
        <taxon>Spermatophyta</taxon>
        <taxon>Magnoliopsida</taxon>
        <taxon>eudicotyledons</taxon>
        <taxon>Gunneridae</taxon>
        <taxon>Pentapetalae</taxon>
        <taxon>asterids</taxon>
        <taxon>lamiids</taxon>
        <taxon>Boraginales</taxon>
        <taxon>Boraginaceae</taxon>
        <taxon>Boraginoideae</taxon>
        <taxon>Lithospermeae</taxon>
        <taxon>Lithospermum</taxon>
    </lineage>
</organism>
<sequence>MLCKEKEGSTVWLLLLLVLGAPLIKCKVKSEIPFKASFKFNQKMILSVASVIWKLTSVKLNGIMTKIGGGGAGGGRKIGGGVEQGMAEGLKGFIRLKYSVF</sequence>
<gene>
    <name evidence="2" type="ORF">LIER_20898</name>
</gene>
<dbReference type="EMBL" id="BAABME010005401">
    <property type="protein sequence ID" value="GAA0165512.1"/>
    <property type="molecule type" value="Genomic_DNA"/>
</dbReference>
<accession>A0AAV3QRC1</accession>
<evidence type="ECO:0000256" key="1">
    <source>
        <dbReference type="SAM" id="SignalP"/>
    </source>
</evidence>
<feature type="chain" id="PRO_5043495208" evidence="1">
    <location>
        <begin position="27"/>
        <end position="101"/>
    </location>
</feature>
<feature type="signal peptide" evidence="1">
    <location>
        <begin position="1"/>
        <end position="26"/>
    </location>
</feature>
<keyword evidence="1" id="KW-0732">Signal</keyword>
<name>A0AAV3QRC1_LITER</name>
<keyword evidence="3" id="KW-1185">Reference proteome</keyword>
<proteinExistence type="predicted"/>
<protein>
    <submittedName>
        <fullName evidence="2">Uncharacterized protein</fullName>
    </submittedName>
</protein>
<comment type="caution">
    <text evidence="2">The sequence shown here is derived from an EMBL/GenBank/DDBJ whole genome shotgun (WGS) entry which is preliminary data.</text>
</comment>
<evidence type="ECO:0000313" key="3">
    <source>
        <dbReference type="Proteomes" id="UP001454036"/>
    </source>
</evidence>
<dbReference type="Proteomes" id="UP001454036">
    <property type="component" value="Unassembled WGS sequence"/>
</dbReference>